<dbReference type="RefSeq" id="WP_068262652.1">
    <property type="nucleotide sequence ID" value="NZ_LWSK01000038.1"/>
</dbReference>
<keyword evidence="3" id="KW-1185">Reference proteome</keyword>
<name>A0A5B1CE07_9BACT</name>
<evidence type="ECO:0000256" key="1">
    <source>
        <dbReference type="SAM" id="SignalP"/>
    </source>
</evidence>
<keyword evidence="1" id="KW-0732">Signal</keyword>
<dbReference type="SUPFAM" id="SSF75011">
    <property type="entry name" value="3-carboxy-cis,cis-mucoante lactonizing enzyme"/>
    <property type="match status" value="1"/>
</dbReference>
<accession>A0A5B1CE07</accession>
<dbReference type="EMBL" id="VRLW01000001">
    <property type="protein sequence ID" value="KAA1258451.1"/>
    <property type="molecule type" value="Genomic_DNA"/>
</dbReference>
<gene>
    <name evidence="2" type="ORF">LF1_09710</name>
</gene>
<reference evidence="2 3" key="1">
    <citation type="submission" date="2019-08" db="EMBL/GenBank/DDBJ databases">
        <title>Deep-cultivation of Planctomycetes and their phenomic and genomic characterization uncovers novel biology.</title>
        <authorList>
            <person name="Wiegand S."/>
            <person name="Jogler M."/>
            <person name="Boedeker C."/>
            <person name="Pinto D."/>
            <person name="Vollmers J."/>
            <person name="Rivas-Marin E."/>
            <person name="Kohn T."/>
            <person name="Peeters S.H."/>
            <person name="Heuer A."/>
            <person name="Rast P."/>
            <person name="Oberbeckmann S."/>
            <person name="Bunk B."/>
            <person name="Jeske O."/>
            <person name="Meyerdierks A."/>
            <person name="Storesund J.E."/>
            <person name="Kallscheuer N."/>
            <person name="Luecker S."/>
            <person name="Lage O.M."/>
            <person name="Pohl T."/>
            <person name="Merkel B.J."/>
            <person name="Hornburger P."/>
            <person name="Mueller R.-W."/>
            <person name="Bruemmer F."/>
            <person name="Labrenz M."/>
            <person name="Spormann A.M."/>
            <person name="Op Den Camp H."/>
            <person name="Overmann J."/>
            <person name="Amann R."/>
            <person name="Jetten M.S.M."/>
            <person name="Mascher T."/>
            <person name="Medema M.H."/>
            <person name="Devos D.P."/>
            <person name="Kaster A.-K."/>
            <person name="Ovreas L."/>
            <person name="Rohde M."/>
            <person name="Galperin M.Y."/>
            <person name="Jogler C."/>
        </authorList>
    </citation>
    <scope>NUCLEOTIDE SEQUENCE [LARGE SCALE GENOMIC DNA]</scope>
    <source>
        <strain evidence="2 3">LF1</strain>
    </source>
</reference>
<proteinExistence type="predicted"/>
<evidence type="ECO:0000313" key="3">
    <source>
        <dbReference type="Proteomes" id="UP000322699"/>
    </source>
</evidence>
<feature type="chain" id="PRO_5023072934" evidence="1">
    <location>
        <begin position="24"/>
        <end position="446"/>
    </location>
</feature>
<dbReference type="AlphaFoldDB" id="A0A5B1CE07"/>
<organism evidence="2 3">
    <name type="scientific">Rubripirellula obstinata</name>
    <dbReference type="NCBI Taxonomy" id="406547"/>
    <lineage>
        <taxon>Bacteria</taxon>
        <taxon>Pseudomonadati</taxon>
        <taxon>Planctomycetota</taxon>
        <taxon>Planctomycetia</taxon>
        <taxon>Pirellulales</taxon>
        <taxon>Pirellulaceae</taxon>
        <taxon>Rubripirellula</taxon>
    </lineage>
</organism>
<sequence precursor="true">MFKTVVTLSLWFGALFTATSAEAQGRTLARLFWQDDSSASLQWGDLKKNAEGFHLAPATIDQFPELDPDEQSLVQMRHDDGLIIVGVHDNNEGTFGSGWVAIESGAIEEPHGDHSHWKFNEAPSVAQQIIDETQGNPAHVYRYGKSFVLAIDKNNGFTIASADSIRQAKTAEQAAAFFDGGSGHITLAVEEDRVAYATWIAPVGENAGRIDVIGLGENSGQRYTIACPTGGLHGATINSGKAFFAPSEGVCWVEADREMSANSETVTVNHLSLGKDADDKPLRTGAFANLKSHVIFTSGKGDQAKLCVLNAADQIPALIEVSLDLPEGQSVMSPIPMQTRSHGPLACMFAESKEKPETDELIVVALDPNRDGDFSDAVIKTTIAVGRNDIRPHAGHHDAVLLPDGRRIAITNPGDQSIWIVSLADFSVQAKLSISGTPTRLLAIGG</sequence>
<protein>
    <submittedName>
        <fullName evidence="2">Uncharacterized protein</fullName>
    </submittedName>
</protein>
<dbReference type="OrthoDB" id="208311at2"/>
<comment type="caution">
    <text evidence="2">The sequence shown here is derived from an EMBL/GenBank/DDBJ whole genome shotgun (WGS) entry which is preliminary data.</text>
</comment>
<evidence type="ECO:0000313" key="2">
    <source>
        <dbReference type="EMBL" id="KAA1258451.1"/>
    </source>
</evidence>
<dbReference type="Proteomes" id="UP000322699">
    <property type="component" value="Unassembled WGS sequence"/>
</dbReference>
<feature type="signal peptide" evidence="1">
    <location>
        <begin position="1"/>
        <end position="23"/>
    </location>
</feature>